<dbReference type="Gene3D" id="3.40.50.1820">
    <property type="entry name" value="alpha/beta hydrolase"/>
    <property type="match status" value="1"/>
</dbReference>
<feature type="transmembrane region" description="Helical" evidence="2">
    <location>
        <begin position="78"/>
        <end position="103"/>
    </location>
</feature>
<name>A0A9W7FBI0_9STRA</name>
<dbReference type="SUPFAM" id="SSF53474">
    <property type="entry name" value="alpha/beta-Hydrolases"/>
    <property type="match status" value="1"/>
</dbReference>
<dbReference type="PANTHER" id="PTHR12277">
    <property type="entry name" value="ALPHA/BETA HYDROLASE DOMAIN-CONTAINING PROTEIN"/>
    <property type="match status" value="1"/>
</dbReference>
<dbReference type="AlphaFoldDB" id="A0A9W7FBI0"/>
<feature type="domain" description="AB hydrolase-1" evidence="3">
    <location>
        <begin position="224"/>
        <end position="324"/>
    </location>
</feature>
<sequence length="441" mass="48466">MGLADNPTNSHQRHEDDTSTDDIELQRLTDDLDEQASAENPSAGICSCCTRPCCAPCGKDQGPESRASRLSEWCFAPLWYFSFIGGYLLLCLLINLLCPAATISPLYDIGGNADAVALFLCAMSAAIVGGIVVFVGRREPDRKQAVRVLAKRSLVLVCMYLVVCLPAYYSAKESLYHDVDSDGSTFATEFEFEGMDGVKMKGLTSVMKSDSSSGKDESEITHYPVVFCGGTGINMYGNVYAVRNFLYDWLSQVEEPVAFDYYTFSYRGFKPNLGHLPSEDNIIGDSSKLFDYVKELYPGQRPLLFAHSLGTGPATALLEKFGDNEAVGPACAGLAMPYSTMHQTINELGFYTPLILMPVIDGWNSNKRIRNMGADVPLVILSAGMDELIAPHHQSKQWEAAAAKEKKLFYSADTDHNDLRTPITLHLAQHLEFMDSCIAQV</sequence>
<dbReference type="InterPro" id="IPR000073">
    <property type="entry name" value="AB_hydrolase_1"/>
</dbReference>
<feature type="region of interest" description="Disordered" evidence="1">
    <location>
        <begin position="1"/>
        <end position="26"/>
    </location>
</feature>
<keyword evidence="2" id="KW-1133">Transmembrane helix</keyword>
<dbReference type="EMBL" id="BRXW01000134">
    <property type="protein sequence ID" value="GMI09129.1"/>
    <property type="molecule type" value="Genomic_DNA"/>
</dbReference>
<evidence type="ECO:0000256" key="1">
    <source>
        <dbReference type="SAM" id="MobiDB-lite"/>
    </source>
</evidence>
<keyword evidence="5" id="KW-1185">Reference proteome</keyword>
<gene>
    <name evidence="4" type="ORF">TrLO_g12361</name>
</gene>
<protein>
    <recommendedName>
        <fullName evidence="3">AB hydrolase-1 domain-containing protein</fullName>
    </recommendedName>
</protein>
<accession>A0A9W7FBI0</accession>
<keyword evidence="2" id="KW-0472">Membrane</keyword>
<organism evidence="4 5">
    <name type="scientific">Triparma laevis f. longispina</name>
    <dbReference type="NCBI Taxonomy" id="1714387"/>
    <lineage>
        <taxon>Eukaryota</taxon>
        <taxon>Sar</taxon>
        <taxon>Stramenopiles</taxon>
        <taxon>Ochrophyta</taxon>
        <taxon>Bolidophyceae</taxon>
        <taxon>Parmales</taxon>
        <taxon>Triparmaceae</taxon>
        <taxon>Triparma</taxon>
    </lineage>
</organism>
<feature type="compositionally biased region" description="Polar residues" evidence="1">
    <location>
        <begin position="1"/>
        <end position="10"/>
    </location>
</feature>
<evidence type="ECO:0000256" key="2">
    <source>
        <dbReference type="SAM" id="Phobius"/>
    </source>
</evidence>
<feature type="transmembrane region" description="Helical" evidence="2">
    <location>
        <begin position="115"/>
        <end position="136"/>
    </location>
</feature>
<feature type="transmembrane region" description="Helical" evidence="2">
    <location>
        <begin position="148"/>
        <end position="169"/>
    </location>
</feature>
<comment type="caution">
    <text evidence="4">The sequence shown here is derived from an EMBL/GenBank/DDBJ whole genome shotgun (WGS) entry which is preliminary data.</text>
</comment>
<evidence type="ECO:0000313" key="4">
    <source>
        <dbReference type="EMBL" id="GMI09129.1"/>
    </source>
</evidence>
<dbReference type="InterPro" id="IPR029058">
    <property type="entry name" value="AB_hydrolase_fold"/>
</dbReference>
<keyword evidence="2" id="KW-0812">Transmembrane</keyword>
<dbReference type="Proteomes" id="UP001165122">
    <property type="component" value="Unassembled WGS sequence"/>
</dbReference>
<dbReference type="Pfam" id="PF00561">
    <property type="entry name" value="Abhydrolase_1"/>
    <property type="match status" value="1"/>
</dbReference>
<dbReference type="OrthoDB" id="10249433at2759"/>
<proteinExistence type="predicted"/>
<evidence type="ECO:0000313" key="5">
    <source>
        <dbReference type="Proteomes" id="UP001165122"/>
    </source>
</evidence>
<evidence type="ECO:0000259" key="3">
    <source>
        <dbReference type="Pfam" id="PF00561"/>
    </source>
</evidence>
<reference evidence="5" key="1">
    <citation type="journal article" date="2023" name="Commun. Biol.">
        <title>Genome analysis of Parmales, the sister group of diatoms, reveals the evolutionary specialization of diatoms from phago-mixotrophs to photoautotrophs.</title>
        <authorList>
            <person name="Ban H."/>
            <person name="Sato S."/>
            <person name="Yoshikawa S."/>
            <person name="Yamada K."/>
            <person name="Nakamura Y."/>
            <person name="Ichinomiya M."/>
            <person name="Sato N."/>
            <person name="Blanc-Mathieu R."/>
            <person name="Endo H."/>
            <person name="Kuwata A."/>
            <person name="Ogata H."/>
        </authorList>
    </citation>
    <scope>NUCLEOTIDE SEQUENCE [LARGE SCALE GENOMIC DNA]</scope>
    <source>
        <strain evidence="5">NIES 3700</strain>
    </source>
</reference>
<dbReference type="PANTHER" id="PTHR12277:SF81">
    <property type="entry name" value="PROTEIN ABHD13"/>
    <property type="match status" value="1"/>
</dbReference>